<reference evidence="3" key="1">
    <citation type="submission" date="2016-10" db="EMBL/GenBank/DDBJ databases">
        <authorList>
            <person name="Varghese N."/>
            <person name="Submissions S."/>
        </authorList>
    </citation>
    <scope>NUCLEOTIDE SEQUENCE [LARGE SCALE GENOMIC DNA]</scope>
    <source>
        <strain evidence="3">DSM 16089</strain>
    </source>
</reference>
<proteinExistence type="predicted"/>
<evidence type="ECO:0000313" key="3">
    <source>
        <dbReference type="Proteomes" id="UP000183750"/>
    </source>
</evidence>
<gene>
    <name evidence="2" type="ORF">SAMN04489807_2520</name>
</gene>
<dbReference type="AlphaFoldDB" id="A0A1H4NM89"/>
<dbReference type="InterPro" id="IPR000182">
    <property type="entry name" value="GNAT_dom"/>
</dbReference>
<protein>
    <submittedName>
        <fullName evidence="2">Protein N-acetyltransferase, RimJ/RimL family</fullName>
    </submittedName>
</protein>
<dbReference type="EMBL" id="FNSQ01000005">
    <property type="protein sequence ID" value="SEB96329.1"/>
    <property type="molecule type" value="Genomic_DNA"/>
</dbReference>
<dbReference type="RefSeq" id="WP_060927300.1">
    <property type="nucleotide sequence ID" value="NZ_FNSQ01000005.1"/>
</dbReference>
<feature type="domain" description="N-acetyltransferase" evidence="1">
    <location>
        <begin position="2"/>
        <end position="155"/>
    </location>
</feature>
<keyword evidence="2" id="KW-0808">Transferase</keyword>
<organism evidence="2 3">
    <name type="scientific">Microbacterium hydrocarbonoxydans</name>
    <dbReference type="NCBI Taxonomy" id="273678"/>
    <lineage>
        <taxon>Bacteria</taxon>
        <taxon>Bacillati</taxon>
        <taxon>Actinomycetota</taxon>
        <taxon>Actinomycetes</taxon>
        <taxon>Micrococcales</taxon>
        <taxon>Microbacteriaceae</taxon>
        <taxon>Microbacterium</taxon>
    </lineage>
</organism>
<dbReference type="Gene3D" id="3.40.630.30">
    <property type="match status" value="1"/>
</dbReference>
<name>A0A1H4NM89_9MICO</name>
<dbReference type="SUPFAM" id="SSF55729">
    <property type="entry name" value="Acyl-CoA N-acyltransferases (Nat)"/>
    <property type="match status" value="1"/>
</dbReference>
<dbReference type="PANTHER" id="PTHR43415:SF3">
    <property type="entry name" value="GNAT-FAMILY ACETYLTRANSFERASE"/>
    <property type="match status" value="1"/>
</dbReference>
<evidence type="ECO:0000313" key="2">
    <source>
        <dbReference type="EMBL" id="SEB96329.1"/>
    </source>
</evidence>
<dbReference type="Pfam" id="PF13302">
    <property type="entry name" value="Acetyltransf_3"/>
    <property type="match status" value="1"/>
</dbReference>
<sequence>MIIVRPVSLDDADVLLEWRNDPATRAASLSTQPVDRDAHVEWLMRAIADPRRTLYIGELEGTAIGTIRFDAESDTDVEVSLTVAPRQRGKRLAGPLLKAGLALFSGDAAQNQRITARIREENAASRALFTSAGFVELGSADGVLTYALPPREVRTEAPS</sequence>
<dbReference type="GO" id="GO:0016747">
    <property type="term" value="F:acyltransferase activity, transferring groups other than amino-acyl groups"/>
    <property type="evidence" value="ECO:0007669"/>
    <property type="project" value="InterPro"/>
</dbReference>
<keyword evidence="3" id="KW-1185">Reference proteome</keyword>
<dbReference type="PROSITE" id="PS51186">
    <property type="entry name" value="GNAT"/>
    <property type="match status" value="1"/>
</dbReference>
<dbReference type="Proteomes" id="UP000183750">
    <property type="component" value="Unassembled WGS sequence"/>
</dbReference>
<dbReference type="PANTHER" id="PTHR43415">
    <property type="entry name" value="SPERMIDINE N(1)-ACETYLTRANSFERASE"/>
    <property type="match status" value="1"/>
</dbReference>
<dbReference type="InterPro" id="IPR016181">
    <property type="entry name" value="Acyl_CoA_acyltransferase"/>
</dbReference>
<accession>A0A1H4NM89</accession>
<evidence type="ECO:0000259" key="1">
    <source>
        <dbReference type="PROSITE" id="PS51186"/>
    </source>
</evidence>